<dbReference type="Pfam" id="PF12096">
    <property type="entry name" value="DUF3572"/>
    <property type="match status" value="1"/>
</dbReference>
<gene>
    <name evidence="1" type="ORF">EMQ25_07365</name>
</gene>
<dbReference type="Proteomes" id="UP000281547">
    <property type="component" value="Unassembled WGS sequence"/>
</dbReference>
<protein>
    <submittedName>
        <fullName evidence="1">DUF3572 family protein</fullName>
    </submittedName>
</protein>
<organism evidence="1 2">
    <name type="scientific">Arsenicitalea aurantiaca</name>
    <dbReference type="NCBI Taxonomy" id="1783274"/>
    <lineage>
        <taxon>Bacteria</taxon>
        <taxon>Pseudomonadati</taxon>
        <taxon>Pseudomonadota</taxon>
        <taxon>Alphaproteobacteria</taxon>
        <taxon>Hyphomicrobiales</taxon>
        <taxon>Devosiaceae</taxon>
        <taxon>Arsenicitalea</taxon>
    </lineage>
</organism>
<dbReference type="InterPro" id="IPR021955">
    <property type="entry name" value="DUF3572"/>
</dbReference>
<dbReference type="AlphaFoldDB" id="A0A433XFS9"/>
<keyword evidence="2" id="KW-1185">Reference proteome</keyword>
<reference evidence="1 2" key="1">
    <citation type="journal article" date="2016" name="Int. J. Syst. Evol. Microbiol.">
        <title>Arsenicitalea aurantiaca gen. nov., sp. nov., a new member of the family Hyphomicrobiaceae, isolated from high-arsenic sediment.</title>
        <authorList>
            <person name="Mu Y."/>
            <person name="Zhou L."/>
            <person name="Zeng X.C."/>
            <person name="Liu L."/>
            <person name="Pan Y."/>
            <person name="Chen X."/>
            <person name="Wang J."/>
            <person name="Li S."/>
            <person name="Li W.J."/>
            <person name="Wang Y."/>
        </authorList>
    </citation>
    <scope>NUCLEOTIDE SEQUENCE [LARGE SCALE GENOMIC DNA]</scope>
    <source>
        <strain evidence="1 2">42-50</strain>
    </source>
</reference>
<comment type="caution">
    <text evidence="1">The sequence shown here is derived from an EMBL/GenBank/DDBJ whole genome shotgun (WGS) entry which is preliminary data.</text>
</comment>
<proteinExistence type="predicted"/>
<dbReference type="EMBL" id="RZNJ01000002">
    <property type="protein sequence ID" value="RUT32943.1"/>
    <property type="molecule type" value="Genomic_DNA"/>
</dbReference>
<name>A0A433XFS9_9HYPH</name>
<accession>A0A433XFS9</accession>
<evidence type="ECO:0000313" key="2">
    <source>
        <dbReference type="Proteomes" id="UP000281547"/>
    </source>
</evidence>
<evidence type="ECO:0000313" key="1">
    <source>
        <dbReference type="EMBL" id="RUT32943.1"/>
    </source>
</evidence>
<sequence length="142" mass="14826">MFSSLSSTIITVLGIGPRSRPPGACGGGASFCNTCAVTSISIRPPPRPTLPRTQTLVPRPGALADLCLGHLAEDPAQLADFLGATGYDPQSLRAALGSAELQLALIDYFASNEGLLLAFCANADLAPETFMRVWHELNPSMG</sequence>